<comment type="caution">
    <text evidence="1">The sequence shown here is derived from an EMBL/GenBank/DDBJ whole genome shotgun (WGS) entry which is preliminary data.</text>
</comment>
<reference evidence="1 2" key="1">
    <citation type="journal article" date="2018" name="Genet. Mol. Biol.">
        <title>The genome sequence of Dyella jiangningensis FCAV SCS01 from a lignocellulose-decomposing microbial consortium metagenome reveals potential for biotechnological applications.</title>
        <authorList>
            <person name="Desiderato J.G."/>
            <person name="Alvarenga D.O."/>
            <person name="Constancio M.T.L."/>
            <person name="Alves L.M.C."/>
            <person name="Varani A.M."/>
        </authorList>
    </citation>
    <scope>NUCLEOTIDE SEQUENCE [LARGE SCALE GENOMIC DNA]</scope>
    <source>
        <strain evidence="1 2">FCAV SCS01</strain>
    </source>
</reference>
<keyword evidence="2" id="KW-1185">Reference proteome</keyword>
<protein>
    <submittedName>
        <fullName evidence="1">Uncharacterized protein</fullName>
    </submittedName>
</protein>
<accession>A0A328P5C1</accession>
<sequence>MSSHTRRFLIHDSEATQASNTAGKRLDLLDAIDDRIHKAMAIIDLIGSAKTSNLAEETLPAACWAARSLMKEVTELLAEVGV</sequence>
<evidence type="ECO:0000313" key="1">
    <source>
        <dbReference type="EMBL" id="RAO75795.1"/>
    </source>
</evidence>
<dbReference type="RefSeq" id="WP_111984258.1">
    <property type="nucleotide sequence ID" value="NZ_NFZS01000004.1"/>
</dbReference>
<name>A0A328P5C1_9GAMM</name>
<dbReference type="EMBL" id="NFZS01000004">
    <property type="protein sequence ID" value="RAO75795.1"/>
    <property type="molecule type" value="Genomic_DNA"/>
</dbReference>
<organism evidence="1 2">
    <name type="scientific">Dyella jiangningensis</name>
    <dbReference type="NCBI Taxonomy" id="1379159"/>
    <lineage>
        <taxon>Bacteria</taxon>
        <taxon>Pseudomonadati</taxon>
        <taxon>Pseudomonadota</taxon>
        <taxon>Gammaproteobacteria</taxon>
        <taxon>Lysobacterales</taxon>
        <taxon>Rhodanobacteraceae</taxon>
        <taxon>Dyella</taxon>
    </lineage>
</organism>
<dbReference type="AlphaFoldDB" id="A0A328P5C1"/>
<proteinExistence type="predicted"/>
<evidence type="ECO:0000313" key="2">
    <source>
        <dbReference type="Proteomes" id="UP000248926"/>
    </source>
</evidence>
<gene>
    <name evidence="1" type="ORF">CA260_17305</name>
</gene>
<dbReference type="Proteomes" id="UP000248926">
    <property type="component" value="Unassembled WGS sequence"/>
</dbReference>